<evidence type="ECO:0000313" key="2">
    <source>
        <dbReference type="EMBL" id="MFD0740517.1"/>
    </source>
</evidence>
<evidence type="ECO:0000256" key="1">
    <source>
        <dbReference type="SAM" id="MobiDB-lite"/>
    </source>
</evidence>
<proteinExistence type="predicted"/>
<dbReference type="EMBL" id="JBHTIH010000008">
    <property type="protein sequence ID" value="MFD0740517.1"/>
    <property type="molecule type" value="Genomic_DNA"/>
</dbReference>
<keyword evidence="3" id="KW-1185">Reference proteome</keyword>
<sequence>MSARIGAGRRKPPAAAEPSATIPAPAPATPAPANAAKGKRAPGQEDAPLQAWRGFGTEPFWEARVDGDTLVFTTPDNQPGTTMKGRRVPSLVGYVFIGTHDGREFHLGLTPGECSDGMSDNRYDFTATFTLGTTTYKGCGEAAK</sequence>
<feature type="region of interest" description="Disordered" evidence="1">
    <location>
        <begin position="1"/>
        <end position="46"/>
    </location>
</feature>
<reference evidence="3" key="1">
    <citation type="journal article" date="2019" name="Int. J. Syst. Evol. Microbiol.">
        <title>The Global Catalogue of Microorganisms (GCM) 10K type strain sequencing project: providing services to taxonomists for standard genome sequencing and annotation.</title>
        <authorList>
            <consortium name="The Broad Institute Genomics Platform"/>
            <consortium name="The Broad Institute Genome Sequencing Center for Infectious Disease"/>
            <person name="Wu L."/>
            <person name="Ma J."/>
        </authorList>
    </citation>
    <scope>NUCLEOTIDE SEQUENCE [LARGE SCALE GENOMIC DNA]</scope>
    <source>
        <strain evidence="3">CCUG 55491</strain>
    </source>
</reference>
<comment type="caution">
    <text evidence="2">The sequence shown here is derived from an EMBL/GenBank/DDBJ whole genome shotgun (WGS) entry which is preliminary data.</text>
</comment>
<name>A0ABW2YPY9_9GAMM</name>
<gene>
    <name evidence="2" type="ORF">ACFQZQ_14630</name>
</gene>
<organism evidence="2 3">
    <name type="scientific">Lysobacter koreensis</name>
    <dbReference type="NCBI Taxonomy" id="266122"/>
    <lineage>
        <taxon>Bacteria</taxon>
        <taxon>Pseudomonadati</taxon>
        <taxon>Pseudomonadota</taxon>
        <taxon>Gammaproteobacteria</taxon>
        <taxon>Lysobacterales</taxon>
        <taxon>Lysobacteraceae</taxon>
        <taxon>Lysobacter</taxon>
    </lineage>
</organism>
<dbReference type="Proteomes" id="UP001597090">
    <property type="component" value="Unassembled WGS sequence"/>
</dbReference>
<evidence type="ECO:0000313" key="3">
    <source>
        <dbReference type="Proteomes" id="UP001597090"/>
    </source>
</evidence>
<dbReference type="RefSeq" id="WP_386813659.1">
    <property type="nucleotide sequence ID" value="NZ_JBHTIH010000008.1"/>
</dbReference>
<protein>
    <submittedName>
        <fullName evidence="2">Uncharacterized protein</fullName>
    </submittedName>
</protein>
<accession>A0ABW2YPY9</accession>
<feature type="compositionally biased region" description="Low complexity" evidence="1">
    <location>
        <begin position="13"/>
        <end position="23"/>
    </location>
</feature>